<proteinExistence type="predicted"/>
<keyword evidence="2" id="KW-1185">Reference proteome</keyword>
<sequence>MDWVTGLVPGGKENFNAYLIIVNTFRNSVRLSLVIGTQNAHQEFEPTSIIFWLLALISLDLTIHKKIEVQLSYNTSQYCTTGKTPALVEKGWNYLLSVDHLKSNLLTIHTTAKDFHEMWKRACDTAAKCIAEAKEYNKKRWDKSHREDDFREGDQVLVSTLRFNNLKGPKKMRDSFVGPFNFIKLIWQNAV</sequence>
<dbReference type="AlphaFoldDB" id="A0A9Q3CY81"/>
<comment type="caution">
    <text evidence="1">The sequence shown here is derived from an EMBL/GenBank/DDBJ whole genome shotgun (WGS) entry which is preliminary data.</text>
</comment>
<dbReference type="Proteomes" id="UP000765509">
    <property type="component" value="Unassembled WGS sequence"/>
</dbReference>
<evidence type="ECO:0000313" key="1">
    <source>
        <dbReference type="EMBL" id="MBW0493174.1"/>
    </source>
</evidence>
<reference evidence="1" key="1">
    <citation type="submission" date="2021-03" db="EMBL/GenBank/DDBJ databases">
        <title>Draft genome sequence of rust myrtle Austropuccinia psidii MF-1, a brazilian biotype.</title>
        <authorList>
            <person name="Quecine M.C."/>
            <person name="Pachon D.M.R."/>
            <person name="Bonatelli M.L."/>
            <person name="Correr F.H."/>
            <person name="Franceschini L.M."/>
            <person name="Leite T.F."/>
            <person name="Margarido G.R.A."/>
            <person name="Almeida C.A."/>
            <person name="Ferrarezi J.A."/>
            <person name="Labate C.A."/>
        </authorList>
    </citation>
    <scope>NUCLEOTIDE SEQUENCE</scope>
    <source>
        <strain evidence="1">MF-1</strain>
    </source>
</reference>
<organism evidence="1 2">
    <name type="scientific">Austropuccinia psidii MF-1</name>
    <dbReference type="NCBI Taxonomy" id="1389203"/>
    <lineage>
        <taxon>Eukaryota</taxon>
        <taxon>Fungi</taxon>
        <taxon>Dikarya</taxon>
        <taxon>Basidiomycota</taxon>
        <taxon>Pucciniomycotina</taxon>
        <taxon>Pucciniomycetes</taxon>
        <taxon>Pucciniales</taxon>
        <taxon>Sphaerophragmiaceae</taxon>
        <taxon>Austropuccinia</taxon>
    </lineage>
</organism>
<gene>
    <name evidence="1" type="ORF">O181_032889</name>
</gene>
<protein>
    <submittedName>
        <fullName evidence="1">Uncharacterized protein</fullName>
    </submittedName>
</protein>
<evidence type="ECO:0000313" key="2">
    <source>
        <dbReference type="Proteomes" id="UP000765509"/>
    </source>
</evidence>
<dbReference type="EMBL" id="AVOT02011945">
    <property type="protein sequence ID" value="MBW0493174.1"/>
    <property type="molecule type" value="Genomic_DNA"/>
</dbReference>
<accession>A0A9Q3CY81</accession>
<name>A0A9Q3CY81_9BASI</name>
<dbReference type="OrthoDB" id="3158924at2759"/>